<dbReference type="InterPro" id="IPR036890">
    <property type="entry name" value="HATPase_C_sf"/>
</dbReference>
<feature type="transmembrane region" description="Helical" evidence="9">
    <location>
        <begin position="57"/>
        <end position="74"/>
    </location>
</feature>
<gene>
    <name evidence="12" type="ORF">Voc01_084450</name>
</gene>
<feature type="transmembrane region" description="Helical" evidence="9">
    <location>
        <begin position="157"/>
        <end position="176"/>
    </location>
</feature>
<evidence type="ECO:0000256" key="3">
    <source>
        <dbReference type="ARBA" id="ARBA00022553"/>
    </source>
</evidence>
<feature type="transmembrane region" description="Helical" evidence="9">
    <location>
        <begin position="115"/>
        <end position="137"/>
    </location>
</feature>
<organism evidence="12 13">
    <name type="scientific">Virgisporangium ochraceum</name>
    <dbReference type="NCBI Taxonomy" id="65505"/>
    <lineage>
        <taxon>Bacteria</taxon>
        <taxon>Bacillati</taxon>
        <taxon>Actinomycetota</taxon>
        <taxon>Actinomycetes</taxon>
        <taxon>Micromonosporales</taxon>
        <taxon>Micromonosporaceae</taxon>
        <taxon>Virgisporangium</taxon>
    </lineage>
</organism>
<keyword evidence="5" id="KW-0547">Nucleotide-binding</keyword>
<feature type="domain" description="Histidine kinase/HSP90-like ATPase" evidence="10">
    <location>
        <begin position="476"/>
        <end position="561"/>
    </location>
</feature>
<keyword evidence="3" id="KW-0597">Phosphoprotein</keyword>
<feature type="transmembrane region" description="Helical" evidence="9">
    <location>
        <begin position="28"/>
        <end position="50"/>
    </location>
</feature>
<dbReference type="CDD" id="cd16917">
    <property type="entry name" value="HATPase_UhpB-NarQ-NarX-like"/>
    <property type="match status" value="1"/>
</dbReference>
<dbReference type="Gene3D" id="1.20.5.1930">
    <property type="match status" value="1"/>
</dbReference>
<dbReference type="GO" id="GO:0005524">
    <property type="term" value="F:ATP binding"/>
    <property type="evidence" value="ECO:0007669"/>
    <property type="project" value="UniProtKB-KW"/>
</dbReference>
<dbReference type="InterPro" id="IPR011712">
    <property type="entry name" value="Sig_transdc_His_kin_sub3_dim/P"/>
</dbReference>
<accession>A0A8J4EGC0</accession>
<reference evidence="12" key="1">
    <citation type="submission" date="2021-01" db="EMBL/GenBank/DDBJ databases">
        <title>Whole genome shotgun sequence of Virgisporangium ochraceum NBRC 16418.</title>
        <authorList>
            <person name="Komaki H."/>
            <person name="Tamura T."/>
        </authorList>
    </citation>
    <scope>NUCLEOTIDE SEQUENCE</scope>
    <source>
        <strain evidence="12">NBRC 16418</strain>
    </source>
</reference>
<keyword evidence="7" id="KW-0067">ATP-binding</keyword>
<keyword evidence="6 12" id="KW-0418">Kinase</keyword>
<dbReference type="AlphaFoldDB" id="A0A8J4EGC0"/>
<name>A0A8J4EGC0_9ACTN</name>
<dbReference type="InterPro" id="IPR003594">
    <property type="entry name" value="HATPase_dom"/>
</dbReference>
<proteinExistence type="predicted"/>
<evidence type="ECO:0000259" key="11">
    <source>
        <dbReference type="Pfam" id="PF07730"/>
    </source>
</evidence>
<keyword evidence="8" id="KW-0902">Two-component regulatory system</keyword>
<evidence type="ECO:0000256" key="6">
    <source>
        <dbReference type="ARBA" id="ARBA00022777"/>
    </source>
</evidence>
<evidence type="ECO:0000256" key="1">
    <source>
        <dbReference type="ARBA" id="ARBA00000085"/>
    </source>
</evidence>
<dbReference type="EMBL" id="BOPH01000118">
    <property type="protein sequence ID" value="GIJ73528.1"/>
    <property type="molecule type" value="Genomic_DNA"/>
</dbReference>
<comment type="caution">
    <text evidence="12">The sequence shown here is derived from an EMBL/GenBank/DDBJ whole genome shotgun (WGS) entry which is preliminary data.</text>
</comment>
<evidence type="ECO:0000259" key="10">
    <source>
        <dbReference type="Pfam" id="PF02518"/>
    </source>
</evidence>
<evidence type="ECO:0000313" key="12">
    <source>
        <dbReference type="EMBL" id="GIJ73528.1"/>
    </source>
</evidence>
<dbReference type="PANTHER" id="PTHR24421:SF10">
    <property type="entry name" value="NITRATE_NITRITE SENSOR PROTEIN NARQ"/>
    <property type="match status" value="1"/>
</dbReference>
<keyword evidence="13" id="KW-1185">Reference proteome</keyword>
<feature type="transmembrane region" description="Helical" evidence="9">
    <location>
        <begin position="218"/>
        <end position="240"/>
    </location>
</feature>
<protein>
    <recommendedName>
        <fullName evidence="2">histidine kinase</fullName>
        <ecNumber evidence="2">2.7.13.3</ecNumber>
    </recommendedName>
</protein>
<keyword evidence="9" id="KW-0812">Transmembrane</keyword>
<evidence type="ECO:0000256" key="5">
    <source>
        <dbReference type="ARBA" id="ARBA00022741"/>
    </source>
</evidence>
<keyword evidence="9" id="KW-0472">Membrane</keyword>
<sequence>MSVAACAVAAVCGSIALAFTSDHIDDPWRPALLFAWMISIYVLCGLVAWWRRPGSGLGLLMVAAGFGMALTTLGRANDPVVHSVGQAFDLLPLVLFLHVFLAFPSGRLTGGPDRALVVTGYAVTVVGQVTVMSLGAFGTGNAFAVVDRPDLGNAVHAVILVTVSGLALCGLVLIVRRRLAAGRARRRTATLILDAFAVGLLMIAVLLLWGLFPSRGFQVVQLLSLLVLGLAPVAFLVGLLDTHLGRAGAANLFVRLRNDPADLRAELARTLRDPSLSLVYWLPQYASWADENGHPVTLPGDGGDRTATVIERAGEPVAALVHDRSLADERDLLDAVCAAAAIALDNGRLRADLHARLEELRGSRARVLEAGQRERQRLERDLHDGAQQRLIALSLDLGVLERRLGTDPAARDALAQAKREIALSLDELRDVARGLHPAVLTGHGLGVALESLVARAAVPVRLTVSVEGRLAEPVEVAAYYVVCEGLANIGKHAHASRCSVDVERIDGALVVEVVDDGVGGADTERGSGLRGLADRVEALGGELRVWTPRGRGTRVRAEIPCGESE</sequence>
<feature type="transmembrane region" description="Helical" evidence="9">
    <location>
        <begin position="80"/>
        <end position="103"/>
    </location>
</feature>
<dbReference type="GO" id="GO:0000155">
    <property type="term" value="F:phosphorelay sensor kinase activity"/>
    <property type="evidence" value="ECO:0007669"/>
    <property type="project" value="InterPro"/>
</dbReference>
<evidence type="ECO:0000256" key="4">
    <source>
        <dbReference type="ARBA" id="ARBA00022679"/>
    </source>
</evidence>
<dbReference type="InterPro" id="IPR050482">
    <property type="entry name" value="Sensor_HK_TwoCompSys"/>
</dbReference>
<dbReference type="Pfam" id="PF02518">
    <property type="entry name" value="HATPase_c"/>
    <property type="match status" value="1"/>
</dbReference>
<dbReference type="Gene3D" id="3.30.565.10">
    <property type="entry name" value="Histidine kinase-like ATPase, C-terminal domain"/>
    <property type="match status" value="1"/>
</dbReference>
<dbReference type="GO" id="GO:0016020">
    <property type="term" value="C:membrane"/>
    <property type="evidence" value="ECO:0007669"/>
    <property type="project" value="InterPro"/>
</dbReference>
<evidence type="ECO:0000256" key="8">
    <source>
        <dbReference type="ARBA" id="ARBA00023012"/>
    </source>
</evidence>
<dbReference type="SUPFAM" id="SSF55874">
    <property type="entry name" value="ATPase domain of HSP90 chaperone/DNA topoisomerase II/histidine kinase"/>
    <property type="match status" value="1"/>
</dbReference>
<comment type="catalytic activity">
    <reaction evidence="1">
        <text>ATP + protein L-histidine = ADP + protein N-phospho-L-histidine.</text>
        <dbReference type="EC" id="2.7.13.3"/>
    </reaction>
</comment>
<keyword evidence="9" id="KW-1133">Transmembrane helix</keyword>
<dbReference type="EC" id="2.7.13.3" evidence="2"/>
<evidence type="ECO:0000256" key="2">
    <source>
        <dbReference type="ARBA" id="ARBA00012438"/>
    </source>
</evidence>
<dbReference type="PANTHER" id="PTHR24421">
    <property type="entry name" value="NITRATE/NITRITE SENSOR PROTEIN NARX-RELATED"/>
    <property type="match status" value="1"/>
</dbReference>
<keyword evidence="4" id="KW-0808">Transferase</keyword>
<feature type="transmembrane region" description="Helical" evidence="9">
    <location>
        <begin position="188"/>
        <end position="212"/>
    </location>
</feature>
<evidence type="ECO:0000313" key="13">
    <source>
        <dbReference type="Proteomes" id="UP000635606"/>
    </source>
</evidence>
<feature type="domain" description="Signal transduction histidine kinase subgroup 3 dimerisation and phosphoacceptor" evidence="11">
    <location>
        <begin position="374"/>
        <end position="440"/>
    </location>
</feature>
<dbReference type="GO" id="GO:0046983">
    <property type="term" value="F:protein dimerization activity"/>
    <property type="evidence" value="ECO:0007669"/>
    <property type="project" value="InterPro"/>
</dbReference>
<evidence type="ECO:0000256" key="9">
    <source>
        <dbReference type="SAM" id="Phobius"/>
    </source>
</evidence>
<dbReference type="Pfam" id="PF07730">
    <property type="entry name" value="HisKA_3"/>
    <property type="match status" value="1"/>
</dbReference>
<evidence type="ECO:0000256" key="7">
    <source>
        <dbReference type="ARBA" id="ARBA00022840"/>
    </source>
</evidence>
<dbReference type="Proteomes" id="UP000635606">
    <property type="component" value="Unassembled WGS sequence"/>
</dbReference>